<keyword evidence="4 10" id="KW-0732">Signal</keyword>
<dbReference type="SMART" id="SM00270">
    <property type="entry name" value="ChtBD1"/>
    <property type="match status" value="3"/>
</dbReference>
<keyword evidence="5" id="KW-0378">Hydrolase</keyword>
<dbReference type="InterPro" id="IPR001002">
    <property type="entry name" value="Chitin-bd_1"/>
</dbReference>
<evidence type="ECO:0000256" key="5">
    <source>
        <dbReference type="ARBA" id="ARBA00022801"/>
    </source>
</evidence>
<comment type="caution">
    <text evidence="8">Lacks conserved residue(s) required for the propagation of feature annotation.</text>
</comment>
<evidence type="ECO:0000256" key="8">
    <source>
        <dbReference type="PROSITE-ProRule" id="PRU00261"/>
    </source>
</evidence>
<dbReference type="PANTHER" id="PTHR46471:SF4">
    <property type="entry name" value="CHITIN DEACETYLASE"/>
    <property type="match status" value="1"/>
</dbReference>
<evidence type="ECO:0008006" key="15">
    <source>
        <dbReference type="Google" id="ProtNLM"/>
    </source>
</evidence>
<dbReference type="EMBL" id="WNWR01000237">
    <property type="protein sequence ID" value="KAE9987369.1"/>
    <property type="molecule type" value="Genomic_DNA"/>
</dbReference>
<feature type="compositionally biased region" description="Low complexity" evidence="9">
    <location>
        <begin position="359"/>
        <end position="377"/>
    </location>
</feature>
<evidence type="ECO:0000256" key="7">
    <source>
        <dbReference type="ARBA" id="ARBA00023285"/>
    </source>
</evidence>
<feature type="domain" description="Chitin-binding type-1" evidence="11">
    <location>
        <begin position="401"/>
        <end position="447"/>
    </location>
</feature>
<dbReference type="PANTHER" id="PTHR46471">
    <property type="entry name" value="CHITIN DEACETYLASE"/>
    <property type="match status" value="1"/>
</dbReference>
<dbReference type="GO" id="GO:0046872">
    <property type="term" value="F:metal ion binding"/>
    <property type="evidence" value="ECO:0007669"/>
    <property type="project" value="UniProtKB-KW"/>
</dbReference>
<feature type="disulfide bond" evidence="8">
    <location>
        <begin position="475"/>
        <end position="489"/>
    </location>
</feature>
<evidence type="ECO:0000259" key="12">
    <source>
        <dbReference type="PROSITE" id="PS51677"/>
    </source>
</evidence>
<dbReference type="GO" id="GO:0016810">
    <property type="term" value="F:hydrolase activity, acting on carbon-nitrogen (but not peptide) bonds"/>
    <property type="evidence" value="ECO:0007669"/>
    <property type="project" value="InterPro"/>
</dbReference>
<dbReference type="GO" id="GO:0008061">
    <property type="term" value="F:chitin binding"/>
    <property type="evidence" value="ECO:0007669"/>
    <property type="project" value="UniProtKB-UniRule"/>
</dbReference>
<evidence type="ECO:0000256" key="9">
    <source>
        <dbReference type="SAM" id="MobiDB-lite"/>
    </source>
</evidence>
<dbReference type="SUPFAM" id="SSF57016">
    <property type="entry name" value="Plant lectins/antimicrobial peptides"/>
    <property type="match status" value="3"/>
</dbReference>
<gene>
    <name evidence="13" type="ORF">EG327_003851</name>
</gene>
<dbReference type="PROSITE" id="PS51677">
    <property type="entry name" value="NODB"/>
    <property type="match status" value="1"/>
</dbReference>
<evidence type="ECO:0000256" key="3">
    <source>
        <dbReference type="ARBA" id="ARBA00022723"/>
    </source>
</evidence>
<keyword evidence="3" id="KW-0479">Metal-binding</keyword>
<organism evidence="13 14">
    <name type="scientific">Venturia inaequalis</name>
    <name type="common">Apple scab fungus</name>
    <dbReference type="NCBI Taxonomy" id="5025"/>
    <lineage>
        <taxon>Eukaryota</taxon>
        <taxon>Fungi</taxon>
        <taxon>Dikarya</taxon>
        <taxon>Ascomycota</taxon>
        <taxon>Pezizomycotina</taxon>
        <taxon>Dothideomycetes</taxon>
        <taxon>Pleosporomycetidae</taxon>
        <taxon>Venturiales</taxon>
        <taxon>Venturiaceae</taxon>
        <taxon>Venturia</taxon>
    </lineage>
</organism>
<dbReference type="InterPro" id="IPR011330">
    <property type="entry name" value="Glyco_hydro/deAcase_b/a-brl"/>
</dbReference>
<accession>A0A8H3Z6M6</accession>
<feature type="domain" description="NodB homology" evidence="12">
    <location>
        <begin position="147"/>
        <end position="342"/>
    </location>
</feature>
<evidence type="ECO:0000256" key="6">
    <source>
        <dbReference type="ARBA" id="ARBA00023277"/>
    </source>
</evidence>
<dbReference type="SUPFAM" id="SSF88713">
    <property type="entry name" value="Glycoside hydrolase/deacetylase"/>
    <property type="match status" value="1"/>
</dbReference>
<dbReference type="Gene3D" id="3.20.20.370">
    <property type="entry name" value="Glycoside hydrolase/deacetylase"/>
    <property type="match status" value="1"/>
</dbReference>
<evidence type="ECO:0000256" key="4">
    <source>
        <dbReference type="ARBA" id="ARBA00022729"/>
    </source>
</evidence>
<evidence type="ECO:0000259" key="11">
    <source>
        <dbReference type="PROSITE" id="PS50941"/>
    </source>
</evidence>
<dbReference type="CDD" id="cd10951">
    <property type="entry name" value="CE4_ClCDA_like"/>
    <property type="match status" value="1"/>
</dbReference>
<feature type="domain" description="Chitin-binding type-1" evidence="11">
    <location>
        <begin position="456"/>
        <end position="502"/>
    </location>
</feature>
<evidence type="ECO:0000256" key="1">
    <source>
        <dbReference type="ARBA" id="ARBA00001941"/>
    </source>
</evidence>
<comment type="caution">
    <text evidence="13">The sequence shown here is derived from an EMBL/GenBank/DDBJ whole genome shotgun (WGS) entry which is preliminary data.</text>
</comment>
<dbReference type="Gene3D" id="3.30.60.10">
    <property type="entry name" value="Endochitinase-like"/>
    <property type="match status" value="3"/>
</dbReference>
<dbReference type="PROSITE" id="PS50941">
    <property type="entry name" value="CHIT_BIND_I_2"/>
    <property type="match status" value="3"/>
</dbReference>
<feature type="disulfide bond" evidence="8">
    <location>
        <begin position="74"/>
        <end position="86"/>
    </location>
</feature>
<dbReference type="InterPro" id="IPR002509">
    <property type="entry name" value="NODB_dom"/>
</dbReference>
<comment type="cofactor">
    <cofactor evidence="1">
        <name>Co(2+)</name>
        <dbReference type="ChEBI" id="CHEBI:48828"/>
    </cofactor>
</comment>
<keyword evidence="6" id="KW-0119">Carbohydrate metabolism</keyword>
<feature type="region of interest" description="Disordered" evidence="9">
    <location>
        <begin position="359"/>
        <end position="380"/>
    </location>
</feature>
<feature type="disulfide bond" evidence="8">
    <location>
        <begin position="420"/>
        <end position="434"/>
    </location>
</feature>
<keyword evidence="8" id="KW-1015">Disulfide bond</keyword>
<keyword evidence="7" id="KW-0170">Cobalt</keyword>
<feature type="disulfide bond" evidence="8">
    <location>
        <begin position="79"/>
        <end position="93"/>
    </location>
</feature>
<proteinExistence type="predicted"/>
<feature type="domain" description="Chitin-binding type-1" evidence="11">
    <location>
        <begin position="64"/>
        <end position="108"/>
    </location>
</feature>
<feature type="signal peptide" evidence="10">
    <location>
        <begin position="1"/>
        <end position="19"/>
    </location>
</feature>
<name>A0A8H3Z6M6_VENIN</name>
<dbReference type="Proteomes" id="UP000490939">
    <property type="component" value="Unassembled WGS sequence"/>
</dbReference>
<evidence type="ECO:0000313" key="13">
    <source>
        <dbReference type="EMBL" id="KAE9987369.1"/>
    </source>
</evidence>
<dbReference type="InterPro" id="IPR018371">
    <property type="entry name" value="Chitin-binding_1_CS"/>
</dbReference>
<feature type="chain" id="PRO_5034808621" description="Chitin deacetylase" evidence="10">
    <location>
        <begin position="20"/>
        <end position="506"/>
    </location>
</feature>
<dbReference type="PROSITE" id="PS00026">
    <property type="entry name" value="CHIT_BIND_I_1"/>
    <property type="match status" value="1"/>
</dbReference>
<dbReference type="Pfam" id="PF01522">
    <property type="entry name" value="Polysacc_deac_1"/>
    <property type="match status" value="1"/>
</dbReference>
<sequence length="506" mass="53719">MRVPTLLVSLLCILPNLVATHGDIAGAPRIFGRRTTSELKSRRALAVRSHDFQETHELVKRAQGDTCGPRIGSCAAGLCCSGAGYCGTGQQFCAAPDCLFNYGPACDANTTPSGESTSSIARPKLGSVLYGSEGVIGGGVYDCVVPGTIAITYDDGPYIYTAEVLDLLKQYKAKATFFITGNNLGKGQIDSTAYPWAALIKRMYAEGHQIASHTWSHPDLSTLDTPQREHEMYSNEMALRNILGFFPTYMRPPYSSCNAACSTDMERLGYHITYFDLDTEDYLNDSPTMIQKPKNNFLGNISSKAATDSDWLVIGHDVHEQTAHNLTLFMLQNLQQQGFKPVTVGECLGDPQINWYRSSAGSLSPPSAPSTPVSVPTNTAATPPVSPPLFPTNSSEIVSTDATCGGAAGYTCLKSKYGNCCSRNGYCGASNAFCGSGCNSAFGSCGTNGRIEVSQDGSCGVASSQTCTGSTFGKCCSRNGFCGSTAIYCDAGCLSDFGVCNTTSRN</sequence>
<evidence type="ECO:0000256" key="10">
    <source>
        <dbReference type="SAM" id="SignalP"/>
    </source>
</evidence>
<dbReference type="OrthoDB" id="407355at2759"/>
<dbReference type="AlphaFoldDB" id="A0A8H3Z6M6"/>
<dbReference type="GO" id="GO:0005975">
    <property type="term" value="P:carbohydrate metabolic process"/>
    <property type="evidence" value="ECO:0007669"/>
    <property type="project" value="InterPro"/>
</dbReference>
<protein>
    <recommendedName>
        <fullName evidence="15">Chitin deacetylase</fullName>
    </recommendedName>
</protein>
<keyword evidence="14" id="KW-1185">Reference proteome</keyword>
<dbReference type="InterPro" id="IPR036861">
    <property type="entry name" value="Endochitinase-like_sf"/>
</dbReference>
<dbReference type="CDD" id="cd11618">
    <property type="entry name" value="ChtBD1_1"/>
    <property type="match status" value="2"/>
</dbReference>
<evidence type="ECO:0000256" key="2">
    <source>
        <dbReference type="ARBA" id="ARBA00022669"/>
    </source>
</evidence>
<dbReference type="CDD" id="cd00035">
    <property type="entry name" value="ChtBD1"/>
    <property type="match status" value="1"/>
</dbReference>
<reference evidence="13 14" key="1">
    <citation type="submission" date="2019-07" db="EMBL/GenBank/DDBJ databases">
        <title>Venturia inaequalis Genome Resource.</title>
        <authorList>
            <person name="Lichtner F.J."/>
        </authorList>
    </citation>
    <scope>NUCLEOTIDE SEQUENCE [LARGE SCALE GENOMIC DNA]</scope>
    <source>
        <strain evidence="13 14">DMI_063113</strain>
    </source>
</reference>
<keyword evidence="2 8" id="KW-0147">Chitin-binding</keyword>
<evidence type="ECO:0000313" key="14">
    <source>
        <dbReference type="Proteomes" id="UP000490939"/>
    </source>
</evidence>